<proteinExistence type="predicted"/>
<evidence type="ECO:0000259" key="2">
    <source>
        <dbReference type="Pfam" id="PF14534"/>
    </source>
</evidence>
<dbReference type="AlphaFoldDB" id="A0A841LD46"/>
<reference evidence="3 4" key="1">
    <citation type="submission" date="2020-08" db="EMBL/GenBank/DDBJ databases">
        <title>Genomic Encyclopedia of Type Strains, Phase IV (KMG-IV): sequencing the most valuable type-strain genomes for metagenomic binning, comparative biology and taxonomic classification.</title>
        <authorList>
            <person name="Goeker M."/>
        </authorList>
    </citation>
    <scope>NUCLEOTIDE SEQUENCE [LARGE SCALE GENOMIC DNA]</scope>
    <source>
        <strain evidence="3 4">DSM 102189</strain>
    </source>
</reference>
<keyword evidence="4" id="KW-1185">Reference proteome</keyword>
<sequence>MKILLLAALLAAPALASDETDIRAARAAYGAAIDAHAPERFGAVLHRDFVQIGSGGSTIAGAATVAASYAANEFKDPAFITYERVPEAIEVSPDGKLAMERGHWRARLRNPAGGIEGNAGAYQAGWVREDGRWQLRTEAYVKLTCAAITPC</sequence>
<name>A0A841LD46_9SPHN</name>
<evidence type="ECO:0000256" key="1">
    <source>
        <dbReference type="SAM" id="SignalP"/>
    </source>
</evidence>
<protein>
    <submittedName>
        <fullName evidence="3">Ketosteroid isomerase-like protein</fullName>
    </submittedName>
</protein>
<dbReference type="SUPFAM" id="SSF54427">
    <property type="entry name" value="NTF2-like"/>
    <property type="match status" value="1"/>
</dbReference>
<dbReference type="EMBL" id="JACIIV010000027">
    <property type="protein sequence ID" value="MBB6228923.1"/>
    <property type="molecule type" value="Genomic_DNA"/>
</dbReference>
<gene>
    <name evidence="3" type="ORF">FHS79_003117</name>
</gene>
<keyword evidence="3" id="KW-0413">Isomerase</keyword>
<dbReference type="GO" id="GO:0016853">
    <property type="term" value="F:isomerase activity"/>
    <property type="evidence" value="ECO:0007669"/>
    <property type="project" value="UniProtKB-KW"/>
</dbReference>
<dbReference type="RefSeq" id="WP_184202143.1">
    <property type="nucleotide sequence ID" value="NZ_BMOX01000065.1"/>
</dbReference>
<dbReference type="Proteomes" id="UP000538147">
    <property type="component" value="Unassembled WGS sequence"/>
</dbReference>
<accession>A0A841LD46</accession>
<feature type="domain" description="DUF4440" evidence="2">
    <location>
        <begin position="22"/>
        <end position="135"/>
    </location>
</feature>
<evidence type="ECO:0000313" key="3">
    <source>
        <dbReference type="EMBL" id="MBB6228923.1"/>
    </source>
</evidence>
<keyword evidence="1" id="KW-0732">Signal</keyword>
<dbReference type="InterPro" id="IPR032710">
    <property type="entry name" value="NTF2-like_dom_sf"/>
</dbReference>
<organism evidence="3 4">
    <name type="scientific">Polymorphobacter multimanifer</name>
    <dbReference type="NCBI Taxonomy" id="1070431"/>
    <lineage>
        <taxon>Bacteria</taxon>
        <taxon>Pseudomonadati</taxon>
        <taxon>Pseudomonadota</taxon>
        <taxon>Alphaproteobacteria</taxon>
        <taxon>Sphingomonadales</taxon>
        <taxon>Sphingosinicellaceae</taxon>
        <taxon>Polymorphobacter</taxon>
    </lineage>
</organism>
<evidence type="ECO:0000313" key="4">
    <source>
        <dbReference type="Proteomes" id="UP000538147"/>
    </source>
</evidence>
<dbReference type="Pfam" id="PF14534">
    <property type="entry name" value="DUF4440"/>
    <property type="match status" value="1"/>
</dbReference>
<dbReference type="Gene3D" id="3.10.450.50">
    <property type="match status" value="1"/>
</dbReference>
<dbReference type="InterPro" id="IPR027843">
    <property type="entry name" value="DUF4440"/>
</dbReference>
<feature type="chain" id="PRO_5032277585" evidence="1">
    <location>
        <begin position="17"/>
        <end position="151"/>
    </location>
</feature>
<feature type="signal peptide" evidence="1">
    <location>
        <begin position="1"/>
        <end position="16"/>
    </location>
</feature>
<comment type="caution">
    <text evidence="3">The sequence shown here is derived from an EMBL/GenBank/DDBJ whole genome shotgun (WGS) entry which is preliminary data.</text>
</comment>